<keyword evidence="1" id="KW-0472">Membrane</keyword>
<evidence type="ECO:0000256" key="1">
    <source>
        <dbReference type="SAM" id="Phobius"/>
    </source>
</evidence>
<feature type="transmembrane region" description="Helical" evidence="1">
    <location>
        <begin position="60"/>
        <end position="82"/>
    </location>
</feature>
<dbReference type="PROSITE" id="PS50850">
    <property type="entry name" value="MFS"/>
    <property type="match status" value="1"/>
</dbReference>
<feature type="transmembrane region" description="Helical" evidence="1">
    <location>
        <begin position="308"/>
        <end position="328"/>
    </location>
</feature>
<dbReference type="PROSITE" id="PS51257">
    <property type="entry name" value="PROKAR_LIPOPROTEIN"/>
    <property type="match status" value="1"/>
</dbReference>
<dbReference type="EMBL" id="UINC01046925">
    <property type="protein sequence ID" value="SVB55544.1"/>
    <property type="molecule type" value="Genomic_DNA"/>
</dbReference>
<dbReference type="InterPro" id="IPR011701">
    <property type="entry name" value="MFS"/>
</dbReference>
<name>A0A382EZK0_9ZZZZ</name>
<feature type="transmembrane region" description="Helical" evidence="1">
    <location>
        <begin position="334"/>
        <end position="358"/>
    </location>
</feature>
<dbReference type="GO" id="GO:0022857">
    <property type="term" value="F:transmembrane transporter activity"/>
    <property type="evidence" value="ECO:0007669"/>
    <property type="project" value="InterPro"/>
</dbReference>
<reference evidence="3" key="1">
    <citation type="submission" date="2018-05" db="EMBL/GenBank/DDBJ databases">
        <authorList>
            <person name="Lanie J.A."/>
            <person name="Ng W.-L."/>
            <person name="Kazmierczak K.M."/>
            <person name="Andrzejewski T.M."/>
            <person name="Davidsen T.M."/>
            <person name="Wayne K.J."/>
            <person name="Tettelin H."/>
            <person name="Glass J.I."/>
            <person name="Rusch D."/>
            <person name="Podicherti R."/>
            <person name="Tsui H.-C.T."/>
            <person name="Winkler M.E."/>
        </authorList>
    </citation>
    <scope>NUCLEOTIDE SEQUENCE</scope>
</reference>
<dbReference type="Pfam" id="PF07690">
    <property type="entry name" value="MFS_1"/>
    <property type="match status" value="1"/>
</dbReference>
<keyword evidence="1" id="KW-1133">Transmembrane helix</keyword>
<sequence length="431" mass="45598">MTLPTKTAYNLSRQLPFFYGWVIVGCAGCAAFVRQGAAVATLSVFVTPMTDEFGWSRAEFSGAVSLGGLLAALTAPAIGVLADRRGSGMILSVAALVLGGAALALSQTNSLIWFYVAFCIARMTFASPFDIGISSAVAQWFVRLRGQAMSYINVILSISLAMMPVIAFTAMSNGDWRNGWFTIAILVLTIGVAPNLLLLTRRPEDIGLTPDPKSARPPVEPGRAAASINEPSFTRAEALRTPALWFIMGFTVFIFPVQAGISLHQIPHLVERGLSPLVAVSAVSSQSIVGAVAGVAFGLFARRYSARIGLCIGAIAASMSAIILLMVASGWQAFVATSLFGFGIAGILTLLPVIWAEYYGRENYGAIRGVTLPVQVLAQASGPLIAGFLRDWTNDYNASLSLFTIFAIIAAGLVFFARPPTTVAESVGENQ</sequence>
<protein>
    <recommendedName>
        <fullName evidence="2">Major facilitator superfamily (MFS) profile domain-containing protein</fullName>
    </recommendedName>
</protein>
<dbReference type="Gene3D" id="1.20.1250.20">
    <property type="entry name" value="MFS general substrate transporter like domains"/>
    <property type="match status" value="2"/>
</dbReference>
<organism evidence="3">
    <name type="scientific">marine metagenome</name>
    <dbReference type="NCBI Taxonomy" id="408172"/>
    <lineage>
        <taxon>unclassified sequences</taxon>
        <taxon>metagenomes</taxon>
        <taxon>ecological metagenomes</taxon>
    </lineage>
</organism>
<dbReference type="InterPro" id="IPR050327">
    <property type="entry name" value="Proton-linked_MCT"/>
</dbReference>
<proteinExistence type="predicted"/>
<feature type="domain" description="Major facilitator superfamily (MFS) profile" evidence="2">
    <location>
        <begin position="24"/>
        <end position="422"/>
    </location>
</feature>
<feature type="transmembrane region" description="Helical" evidence="1">
    <location>
        <begin position="396"/>
        <end position="416"/>
    </location>
</feature>
<gene>
    <name evidence="3" type="ORF">METZ01_LOCUS208398</name>
</gene>
<dbReference type="InterPro" id="IPR020846">
    <property type="entry name" value="MFS_dom"/>
</dbReference>
<dbReference type="SUPFAM" id="SSF103473">
    <property type="entry name" value="MFS general substrate transporter"/>
    <property type="match status" value="1"/>
</dbReference>
<feature type="transmembrane region" description="Helical" evidence="1">
    <location>
        <begin position="243"/>
        <end position="266"/>
    </location>
</feature>
<dbReference type="InterPro" id="IPR036259">
    <property type="entry name" value="MFS_trans_sf"/>
</dbReference>
<dbReference type="PANTHER" id="PTHR11360:SF290">
    <property type="entry name" value="MONOCARBOXYLATE MFS PERMEASE"/>
    <property type="match status" value="1"/>
</dbReference>
<feature type="transmembrane region" description="Helical" evidence="1">
    <location>
        <begin position="180"/>
        <end position="199"/>
    </location>
</feature>
<feature type="transmembrane region" description="Helical" evidence="1">
    <location>
        <begin position="150"/>
        <end position="168"/>
    </location>
</feature>
<accession>A0A382EZK0</accession>
<dbReference type="AlphaFoldDB" id="A0A382EZK0"/>
<feature type="transmembrane region" description="Helical" evidence="1">
    <location>
        <begin position="112"/>
        <end position="138"/>
    </location>
</feature>
<keyword evidence="1" id="KW-0812">Transmembrane</keyword>
<evidence type="ECO:0000313" key="3">
    <source>
        <dbReference type="EMBL" id="SVB55544.1"/>
    </source>
</evidence>
<feature type="transmembrane region" description="Helical" evidence="1">
    <location>
        <begin position="89"/>
        <end position="106"/>
    </location>
</feature>
<evidence type="ECO:0000259" key="2">
    <source>
        <dbReference type="PROSITE" id="PS50850"/>
    </source>
</evidence>
<dbReference type="PANTHER" id="PTHR11360">
    <property type="entry name" value="MONOCARBOXYLATE TRANSPORTER"/>
    <property type="match status" value="1"/>
</dbReference>
<feature type="transmembrane region" description="Helical" evidence="1">
    <location>
        <begin position="278"/>
        <end position="301"/>
    </location>
</feature>
<feature type="transmembrane region" description="Helical" evidence="1">
    <location>
        <begin position="18"/>
        <end position="40"/>
    </location>
</feature>